<dbReference type="InterPro" id="IPR051061">
    <property type="entry name" value="Zinc_finger_trans_reg"/>
</dbReference>
<keyword evidence="1" id="KW-0862">Zinc</keyword>
<evidence type="ECO:0000313" key="3">
    <source>
        <dbReference type="EMBL" id="KAF7193629.1"/>
    </source>
</evidence>
<dbReference type="PANTHER" id="PTHR46179:SF19">
    <property type="entry name" value="C2H2 FINGER DOMAIN TRANSCRIPTION FACTOR (EUROFUNG)-RELATED"/>
    <property type="match status" value="1"/>
</dbReference>
<dbReference type="SMART" id="SM00355">
    <property type="entry name" value="ZnF_C2H2"/>
    <property type="match status" value="3"/>
</dbReference>
<organism evidence="3 4">
    <name type="scientific">Pseudocercospora fuligena</name>
    <dbReference type="NCBI Taxonomy" id="685502"/>
    <lineage>
        <taxon>Eukaryota</taxon>
        <taxon>Fungi</taxon>
        <taxon>Dikarya</taxon>
        <taxon>Ascomycota</taxon>
        <taxon>Pezizomycotina</taxon>
        <taxon>Dothideomycetes</taxon>
        <taxon>Dothideomycetidae</taxon>
        <taxon>Mycosphaerellales</taxon>
        <taxon>Mycosphaerellaceae</taxon>
        <taxon>Pseudocercospora</taxon>
    </lineage>
</organism>
<gene>
    <name evidence="3" type="ORF">HII31_04975</name>
</gene>
<dbReference type="PROSITE" id="PS00028">
    <property type="entry name" value="ZINC_FINGER_C2H2_1"/>
    <property type="match status" value="1"/>
</dbReference>
<dbReference type="InterPro" id="IPR036236">
    <property type="entry name" value="Znf_C2H2_sf"/>
</dbReference>
<keyword evidence="1" id="KW-0479">Metal-binding</keyword>
<dbReference type="PANTHER" id="PTHR46179">
    <property type="entry name" value="ZINC FINGER PROTEIN"/>
    <property type="match status" value="1"/>
</dbReference>
<comment type="caution">
    <text evidence="3">The sequence shown here is derived from an EMBL/GenBank/DDBJ whole genome shotgun (WGS) entry which is preliminary data.</text>
</comment>
<keyword evidence="4" id="KW-1185">Reference proteome</keyword>
<name>A0A8H6RLF5_9PEZI</name>
<sequence length="254" mass="29027">MDLHQRRYQHTACEVIKDLTNSFVTMSDQALYTDMVPGFGEIFVMESSPAPSDSFHHASYAVPRAMCSQVVPIHPTHNQGNLHSYTNLPPDGTTDLPIPPDGILAWTTNDQVFEWIDDTQFLCEPAWDANFEECVSLSSGSPSEGTFTPGTEEIPANLQCTYPGCRSKTRFTRKCDLRKHIKRHFIAFHCRHKGCPRASEHGFSTKKDRERHEARHDPQIGCAWEGCNRLFSRMDNMKDHVRRVHLRTTNSPRR</sequence>
<dbReference type="EMBL" id="JABCIY010000077">
    <property type="protein sequence ID" value="KAF7193629.1"/>
    <property type="molecule type" value="Genomic_DNA"/>
</dbReference>
<evidence type="ECO:0000259" key="2">
    <source>
        <dbReference type="PROSITE" id="PS50157"/>
    </source>
</evidence>
<feature type="domain" description="C2H2-type" evidence="2">
    <location>
        <begin position="220"/>
        <end position="245"/>
    </location>
</feature>
<dbReference type="Proteomes" id="UP000660729">
    <property type="component" value="Unassembled WGS sequence"/>
</dbReference>
<keyword evidence="1" id="KW-0863">Zinc-finger</keyword>
<dbReference type="InterPro" id="IPR013087">
    <property type="entry name" value="Znf_C2H2_type"/>
</dbReference>
<dbReference type="GO" id="GO:0008270">
    <property type="term" value="F:zinc ion binding"/>
    <property type="evidence" value="ECO:0007669"/>
    <property type="project" value="UniProtKB-KW"/>
</dbReference>
<accession>A0A8H6RLF5</accession>
<evidence type="ECO:0000313" key="4">
    <source>
        <dbReference type="Proteomes" id="UP000660729"/>
    </source>
</evidence>
<protein>
    <submittedName>
        <fullName evidence="3">Trichothecene biosynthesis transcription regulator TRI6</fullName>
    </submittedName>
</protein>
<reference evidence="3" key="1">
    <citation type="submission" date="2020-04" db="EMBL/GenBank/DDBJ databases">
        <title>Draft genome resource of the tomato pathogen Pseudocercospora fuligena.</title>
        <authorList>
            <person name="Zaccaron A."/>
        </authorList>
    </citation>
    <scope>NUCLEOTIDE SEQUENCE</scope>
    <source>
        <strain evidence="3">PF001</strain>
    </source>
</reference>
<dbReference type="GO" id="GO:0005634">
    <property type="term" value="C:nucleus"/>
    <property type="evidence" value="ECO:0007669"/>
    <property type="project" value="TreeGrafter"/>
</dbReference>
<dbReference type="OrthoDB" id="654211at2759"/>
<dbReference type="Gene3D" id="3.30.160.60">
    <property type="entry name" value="Classic Zinc Finger"/>
    <property type="match status" value="1"/>
</dbReference>
<dbReference type="GO" id="GO:0006357">
    <property type="term" value="P:regulation of transcription by RNA polymerase II"/>
    <property type="evidence" value="ECO:0007669"/>
    <property type="project" value="TreeGrafter"/>
</dbReference>
<evidence type="ECO:0000256" key="1">
    <source>
        <dbReference type="PROSITE-ProRule" id="PRU00042"/>
    </source>
</evidence>
<dbReference type="AlphaFoldDB" id="A0A8H6RLF5"/>
<proteinExistence type="predicted"/>
<dbReference type="PROSITE" id="PS50157">
    <property type="entry name" value="ZINC_FINGER_C2H2_2"/>
    <property type="match status" value="1"/>
</dbReference>
<dbReference type="SUPFAM" id="SSF57667">
    <property type="entry name" value="beta-beta-alpha zinc fingers"/>
    <property type="match status" value="1"/>
</dbReference>